<comment type="similarity">
    <text evidence="1 4">Belongs to the glycosyl hydrolase 26 family.</text>
</comment>
<sequence length="443" mass="48081">MPSPASSDPSSAARADGEPASDQQQGFDANQEFDVNQGFVGHPKRRRRPSLLVPLVIMALVAGGVAVGSNQIASQAVAPASSIGSCLVGDRDALVPKTGVLFGVNLDWDSETLAEHAKNIGHKAAVSVQFSDIPYDRATWKHTLGAVEQVKANGGILLLTLEPHGGLATLSDTVIQRLAKDLRDINAEGVPVIVRFAHEMNGSWYAWGQQPELYVQTFRRVAQAVHERAPLSSMMWAPNYGGGYPFTGGQFAAKPGTADFADLDTDGDGVLTMADDSYAPYYPGDDAVDWVGISLYHWGNQRPWGDNDIAEPNKFEDMLTGTYDGTAGDDSAVPDFYQEYGVDHGHPVAIPETAAIYTPSRADEPDSSSELAVKSAWWDQVFAADIPTRFPQLKMINWFEWSKVEVEIDDTVDWRAASSPATRSAFRKALPDWFGYAEDVRGC</sequence>
<dbReference type="GO" id="GO:0006080">
    <property type="term" value="P:substituted mannan metabolic process"/>
    <property type="evidence" value="ECO:0007669"/>
    <property type="project" value="InterPro"/>
</dbReference>
<evidence type="ECO:0000256" key="3">
    <source>
        <dbReference type="ARBA" id="ARBA00023295"/>
    </source>
</evidence>
<gene>
    <name evidence="7" type="ORF">FJ657_12975</name>
</gene>
<accession>A0A506XPE7</accession>
<feature type="compositionally biased region" description="Low complexity" evidence="5">
    <location>
        <begin position="1"/>
        <end position="13"/>
    </location>
</feature>
<dbReference type="Pfam" id="PF02156">
    <property type="entry name" value="Glyco_hydro_26"/>
    <property type="match status" value="1"/>
</dbReference>
<dbReference type="PANTHER" id="PTHR40079">
    <property type="entry name" value="MANNAN ENDO-1,4-BETA-MANNOSIDASE E-RELATED"/>
    <property type="match status" value="1"/>
</dbReference>
<organism evidence="7 8">
    <name type="scientific">Schumannella soli</name>
    <dbReference type="NCBI Taxonomy" id="2590779"/>
    <lineage>
        <taxon>Bacteria</taxon>
        <taxon>Bacillati</taxon>
        <taxon>Actinomycetota</taxon>
        <taxon>Actinomycetes</taxon>
        <taxon>Micrococcales</taxon>
        <taxon>Microbacteriaceae</taxon>
        <taxon>Schumannella</taxon>
    </lineage>
</organism>
<name>A0A506XPE7_9MICO</name>
<dbReference type="PROSITE" id="PS51764">
    <property type="entry name" value="GH26"/>
    <property type="match status" value="1"/>
</dbReference>
<dbReference type="InterPro" id="IPR000805">
    <property type="entry name" value="Glyco_hydro_26"/>
</dbReference>
<keyword evidence="3 4" id="KW-0326">Glycosidase</keyword>
<keyword evidence="2 4" id="KW-0378">Hydrolase</keyword>
<dbReference type="OrthoDB" id="9816550at2"/>
<dbReference type="SUPFAM" id="SSF51445">
    <property type="entry name" value="(Trans)glycosidases"/>
    <property type="match status" value="1"/>
</dbReference>
<dbReference type="PANTHER" id="PTHR40079:SF4">
    <property type="entry name" value="GH26 DOMAIN-CONTAINING PROTEIN-RELATED"/>
    <property type="match status" value="1"/>
</dbReference>
<dbReference type="InterPro" id="IPR017853">
    <property type="entry name" value="GH"/>
</dbReference>
<dbReference type="EMBL" id="VHQG01000004">
    <property type="protein sequence ID" value="TPW74511.1"/>
    <property type="molecule type" value="Genomic_DNA"/>
</dbReference>
<dbReference type="Proteomes" id="UP000316252">
    <property type="component" value="Unassembled WGS sequence"/>
</dbReference>
<evidence type="ECO:0000256" key="4">
    <source>
        <dbReference type="PROSITE-ProRule" id="PRU01100"/>
    </source>
</evidence>
<evidence type="ECO:0000256" key="5">
    <source>
        <dbReference type="SAM" id="MobiDB-lite"/>
    </source>
</evidence>
<dbReference type="Gene3D" id="3.20.20.80">
    <property type="entry name" value="Glycosidases"/>
    <property type="match status" value="1"/>
</dbReference>
<feature type="active site" description="Nucleophile" evidence="4">
    <location>
        <position position="352"/>
    </location>
</feature>
<feature type="domain" description="GH26" evidence="6">
    <location>
        <begin position="46"/>
        <end position="426"/>
    </location>
</feature>
<evidence type="ECO:0000256" key="1">
    <source>
        <dbReference type="ARBA" id="ARBA00007754"/>
    </source>
</evidence>
<keyword evidence="8" id="KW-1185">Reference proteome</keyword>
<dbReference type="GO" id="GO:0016985">
    <property type="term" value="F:mannan endo-1,4-beta-mannosidase activity"/>
    <property type="evidence" value="ECO:0007669"/>
    <property type="project" value="InterPro"/>
</dbReference>
<evidence type="ECO:0000256" key="2">
    <source>
        <dbReference type="ARBA" id="ARBA00022801"/>
    </source>
</evidence>
<dbReference type="InterPro" id="IPR022790">
    <property type="entry name" value="GH26_dom"/>
</dbReference>
<feature type="region of interest" description="Disordered" evidence="5">
    <location>
        <begin position="1"/>
        <end position="30"/>
    </location>
</feature>
<dbReference type="AlphaFoldDB" id="A0A506XPE7"/>
<comment type="caution">
    <text evidence="7">The sequence shown here is derived from an EMBL/GenBank/DDBJ whole genome shotgun (WGS) entry which is preliminary data.</text>
</comment>
<evidence type="ECO:0000259" key="6">
    <source>
        <dbReference type="PROSITE" id="PS51764"/>
    </source>
</evidence>
<feature type="active site" description="Proton donor" evidence="4">
    <location>
        <position position="199"/>
    </location>
</feature>
<evidence type="ECO:0000313" key="8">
    <source>
        <dbReference type="Proteomes" id="UP000316252"/>
    </source>
</evidence>
<protein>
    <recommendedName>
        <fullName evidence="6">GH26 domain-containing protein</fullName>
    </recommendedName>
</protein>
<reference evidence="7 8" key="1">
    <citation type="submission" date="2019-06" db="EMBL/GenBank/DDBJ databases">
        <authorList>
            <person name="Li F."/>
        </authorList>
    </citation>
    <scope>NUCLEOTIDE SEQUENCE [LARGE SCALE GENOMIC DNA]</scope>
    <source>
        <strain evidence="7 8">10F1D-1</strain>
    </source>
</reference>
<proteinExistence type="inferred from homology"/>
<evidence type="ECO:0000313" key="7">
    <source>
        <dbReference type="EMBL" id="TPW74511.1"/>
    </source>
</evidence>
<dbReference type="RefSeq" id="WP_141164149.1">
    <property type="nucleotide sequence ID" value="NZ_VHQG01000004.1"/>
</dbReference>